<dbReference type="AlphaFoldDB" id="A0A7R9BUS7"/>
<dbReference type="EMBL" id="OA884502">
    <property type="protein sequence ID" value="CAD7280887.1"/>
    <property type="molecule type" value="Genomic_DNA"/>
</dbReference>
<protein>
    <submittedName>
        <fullName evidence="2">Uncharacterized protein</fullName>
    </submittedName>
</protein>
<reference evidence="2" key="1">
    <citation type="submission" date="2020-11" db="EMBL/GenBank/DDBJ databases">
        <authorList>
            <person name="Tran Van P."/>
        </authorList>
    </citation>
    <scope>NUCLEOTIDE SEQUENCE</scope>
</reference>
<organism evidence="2">
    <name type="scientific">Notodromas monacha</name>
    <dbReference type="NCBI Taxonomy" id="399045"/>
    <lineage>
        <taxon>Eukaryota</taxon>
        <taxon>Metazoa</taxon>
        <taxon>Ecdysozoa</taxon>
        <taxon>Arthropoda</taxon>
        <taxon>Crustacea</taxon>
        <taxon>Oligostraca</taxon>
        <taxon>Ostracoda</taxon>
        <taxon>Podocopa</taxon>
        <taxon>Podocopida</taxon>
        <taxon>Cypridocopina</taxon>
        <taxon>Cypridoidea</taxon>
        <taxon>Cyprididae</taxon>
        <taxon>Notodromas</taxon>
    </lineage>
</organism>
<proteinExistence type="predicted"/>
<gene>
    <name evidence="2" type="ORF">NMOB1V02_LOCUS8544</name>
</gene>
<evidence type="ECO:0000256" key="1">
    <source>
        <dbReference type="SAM" id="MobiDB-lite"/>
    </source>
</evidence>
<feature type="region of interest" description="Disordered" evidence="1">
    <location>
        <begin position="75"/>
        <end position="103"/>
    </location>
</feature>
<dbReference type="EMBL" id="CAJPEX010002465">
    <property type="protein sequence ID" value="CAG0921039.1"/>
    <property type="molecule type" value="Genomic_DNA"/>
</dbReference>
<sequence length="103" mass="11224">MVQASIQLGTKAAAEIIYQSVPAIVLAICIFTGSVTSSPARSFDDELAEIEEEAFAEEGLGLPSSDLILSRQVRSANPWPRPHPAEPKRKTRVQNAKRFGFRG</sequence>
<accession>A0A7R9BUS7</accession>
<evidence type="ECO:0000313" key="3">
    <source>
        <dbReference type="Proteomes" id="UP000678499"/>
    </source>
</evidence>
<name>A0A7R9BUS7_9CRUS</name>
<dbReference type="Proteomes" id="UP000678499">
    <property type="component" value="Unassembled WGS sequence"/>
</dbReference>
<evidence type="ECO:0000313" key="2">
    <source>
        <dbReference type="EMBL" id="CAD7280887.1"/>
    </source>
</evidence>
<keyword evidence="3" id="KW-1185">Reference proteome</keyword>